<reference evidence="2" key="1">
    <citation type="submission" date="2018-05" db="EMBL/GenBank/DDBJ databases">
        <authorList>
            <person name="Lanie J.A."/>
            <person name="Ng W.-L."/>
            <person name="Kazmierczak K.M."/>
            <person name="Andrzejewski T.M."/>
            <person name="Davidsen T.M."/>
            <person name="Wayne K.J."/>
            <person name="Tettelin H."/>
            <person name="Glass J.I."/>
            <person name="Rusch D."/>
            <person name="Podicherti R."/>
            <person name="Tsui H.-C.T."/>
            <person name="Winkler M.E."/>
        </authorList>
    </citation>
    <scope>NUCLEOTIDE SEQUENCE</scope>
</reference>
<dbReference type="InterPro" id="IPR051085">
    <property type="entry name" value="MB_O-acyltransferase"/>
</dbReference>
<evidence type="ECO:0000313" key="2">
    <source>
        <dbReference type="EMBL" id="SVD24234.1"/>
    </source>
</evidence>
<evidence type="ECO:0000256" key="1">
    <source>
        <dbReference type="SAM" id="Phobius"/>
    </source>
</evidence>
<dbReference type="PANTHER" id="PTHR13285:SF23">
    <property type="entry name" value="TEICHOIC ACID D-ALANYLTRANSFERASE"/>
    <property type="match status" value="1"/>
</dbReference>
<keyword evidence="1" id="KW-0472">Membrane</keyword>
<accession>A0A382TQ70</accession>
<name>A0A382TQ70_9ZZZZ</name>
<dbReference type="AlphaFoldDB" id="A0A382TQ70"/>
<keyword evidence="1" id="KW-0812">Transmembrane</keyword>
<proteinExistence type="predicted"/>
<sequence length="136" mass="15640">MLGASYYFYAHWDARFLALIIISTLVDFWAGSRIYQTEDKKIKKTFLILSLVVNLGILGFFKYCNFFIESANLALSNLNFTMAHLNVILPVGISFYTFQSISYSLDIYFKKLKPTRDPVDFAFYVAFFPQLVAGPI</sequence>
<organism evidence="2">
    <name type="scientific">marine metagenome</name>
    <dbReference type="NCBI Taxonomy" id="408172"/>
    <lineage>
        <taxon>unclassified sequences</taxon>
        <taxon>metagenomes</taxon>
        <taxon>ecological metagenomes</taxon>
    </lineage>
</organism>
<gene>
    <name evidence="2" type="ORF">METZ01_LOCUS377088</name>
</gene>
<dbReference type="GO" id="GO:0016746">
    <property type="term" value="F:acyltransferase activity"/>
    <property type="evidence" value="ECO:0007669"/>
    <property type="project" value="TreeGrafter"/>
</dbReference>
<dbReference type="PANTHER" id="PTHR13285">
    <property type="entry name" value="ACYLTRANSFERASE"/>
    <property type="match status" value="1"/>
</dbReference>
<feature type="non-terminal residue" evidence="2">
    <location>
        <position position="136"/>
    </location>
</feature>
<dbReference type="EMBL" id="UINC01138348">
    <property type="protein sequence ID" value="SVD24234.1"/>
    <property type="molecule type" value="Genomic_DNA"/>
</dbReference>
<keyword evidence="1" id="KW-1133">Transmembrane helix</keyword>
<feature type="transmembrane region" description="Helical" evidence="1">
    <location>
        <begin position="16"/>
        <end position="35"/>
    </location>
</feature>
<feature type="transmembrane region" description="Helical" evidence="1">
    <location>
        <begin position="47"/>
        <end position="68"/>
    </location>
</feature>
<protein>
    <submittedName>
        <fullName evidence="2">Uncharacterized protein</fullName>
    </submittedName>
</protein>
<feature type="transmembrane region" description="Helical" evidence="1">
    <location>
        <begin position="88"/>
        <end position="109"/>
    </location>
</feature>